<feature type="compositionally biased region" description="Basic and acidic residues" evidence="1">
    <location>
        <begin position="223"/>
        <end position="276"/>
    </location>
</feature>
<proteinExistence type="predicted"/>
<evidence type="ECO:0000256" key="1">
    <source>
        <dbReference type="SAM" id="MobiDB-lite"/>
    </source>
</evidence>
<evidence type="ECO:0000313" key="3">
    <source>
        <dbReference type="EMBL" id="NBC67861.1"/>
    </source>
</evidence>
<feature type="region of interest" description="Disordered" evidence="1">
    <location>
        <begin position="173"/>
        <end position="205"/>
    </location>
</feature>
<feature type="domain" description="LysM" evidence="2">
    <location>
        <begin position="458"/>
        <end position="501"/>
    </location>
</feature>
<feature type="region of interest" description="Disordered" evidence="1">
    <location>
        <begin position="407"/>
        <end position="436"/>
    </location>
</feature>
<evidence type="ECO:0000259" key="2">
    <source>
        <dbReference type="SMART" id="SM00257"/>
    </source>
</evidence>
<evidence type="ECO:0000313" key="4">
    <source>
        <dbReference type="Proteomes" id="UP000558113"/>
    </source>
</evidence>
<name>A0A7X5BX04_9BACL</name>
<dbReference type="Gene3D" id="3.10.350.10">
    <property type="entry name" value="LysM domain"/>
    <property type="match status" value="1"/>
</dbReference>
<dbReference type="SUPFAM" id="SSF54106">
    <property type="entry name" value="LysM domain"/>
    <property type="match status" value="1"/>
</dbReference>
<feature type="region of interest" description="Disordered" evidence="1">
    <location>
        <begin position="223"/>
        <end position="356"/>
    </location>
</feature>
<feature type="compositionally biased region" description="Basic and acidic residues" evidence="1">
    <location>
        <begin position="194"/>
        <end position="205"/>
    </location>
</feature>
<dbReference type="InterPro" id="IPR048862">
    <property type="entry name" value="SPOCS_spoVID_N"/>
</dbReference>
<feature type="compositionally biased region" description="Basic and acidic residues" evidence="1">
    <location>
        <begin position="176"/>
        <end position="186"/>
    </location>
</feature>
<accession>A0A7X5BX04</accession>
<dbReference type="InterPro" id="IPR018392">
    <property type="entry name" value="LysM"/>
</dbReference>
<dbReference type="SMART" id="SM00257">
    <property type="entry name" value="LysM"/>
    <property type="match status" value="1"/>
</dbReference>
<reference evidence="3 4" key="1">
    <citation type="submission" date="2020-01" db="EMBL/GenBank/DDBJ databases">
        <title>Paenibacillus soybeanensis sp. nov. isolated from the nodules of soybean (Glycine max(L.) Merr).</title>
        <authorList>
            <person name="Wang H."/>
        </authorList>
    </citation>
    <scope>NUCLEOTIDE SEQUENCE [LARGE SCALE GENOMIC DNA]</scope>
    <source>
        <strain evidence="3 4">DSM 23054</strain>
    </source>
</reference>
<feature type="compositionally biased region" description="Basic and acidic residues" evidence="1">
    <location>
        <begin position="410"/>
        <end position="436"/>
    </location>
</feature>
<dbReference type="Proteomes" id="UP000558113">
    <property type="component" value="Unassembled WGS sequence"/>
</dbReference>
<organism evidence="3 4">
    <name type="scientific">Paenibacillus sacheonensis</name>
    <dbReference type="NCBI Taxonomy" id="742054"/>
    <lineage>
        <taxon>Bacteria</taxon>
        <taxon>Bacillati</taxon>
        <taxon>Bacillota</taxon>
        <taxon>Bacilli</taxon>
        <taxon>Bacillales</taxon>
        <taxon>Paenibacillaceae</taxon>
        <taxon>Paenibacillus</taxon>
    </lineage>
</organism>
<feature type="compositionally biased region" description="Acidic residues" evidence="1">
    <location>
        <begin position="288"/>
        <end position="297"/>
    </location>
</feature>
<keyword evidence="4" id="KW-1185">Reference proteome</keyword>
<comment type="caution">
    <text evidence="3">The sequence shown here is derived from an EMBL/GenBank/DDBJ whole genome shotgun (WGS) entry which is preliminary data.</text>
</comment>
<dbReference type="EMBL" id="JAAAMU010000001">
    <property type="protein sequence ID" value="NBC67861.1"/>
    <property type="molecule type" value="Genomic_DNA"/>
</dbReference>
<dbReference type="AlphaFoldDB" id="A0A7X5BX04"/>
<dbReference type="RefSeq" id="WP_161694029.1">
    <property type="nucleotide sequence ID" value="NZ_JAAAMU010000001.1"/>
</dbReference>
<protein>
    <submittedName>
        <fullName evidence="3">LysM peptidoglycan-binding domain-containing protein</fullName>
    </submittedName>
</protein>
<sequence length="501" mass="56883">MPSQSNGLRFDIYERVHLPDEVAAIDELDEIELVPRIGVVQQDEQVLLKGHLLLTGVYRSEEQPLSEQSLEHWIPVEITLPLNRIHRLDDISVEIDNFDVDVLSTRTLNITGVLSLFGIEIEQPSSQAADWQREEPYTVVHSRDEEQPFEAPSFFDAQRSEEQPYLAQPPQFWETEQSRQAEEQDAQRALASRAEAEEAREALARTARAREQELLVHAQQEIARQEADRQEAARQEADRQEAARQEAARQEAARQEAARQEADRQEAARQEADRQEAVLQEAARQEEILQEAVEEAEREAAQDAERQQFAQTSESPAFEADAPQQQTWQPEPAPEEASPVPSAFAQPEAESPFRTQPAPEAVQLFGDVSVQDTDTERKQLRVALAGKPAEDETAQQGAANVSFRSLLQSSRREQEAKAAAEQHAEREAAQNRKSSGDEIEWKNLLRPNEDHAFRKMRICIVQREETLDLIAGRYQLQAREIALYNRLSDQSVSEGQVLYIP</sequence>
<dbReference type="Pfam" id="PF20918">
    <property type="entry name" value="SPOCS_spoVID-N"/>
    <property type="match status" value="2"/>
</dbReference>
<gene>
    <name evidence="3" type="ORF">GT003_02510</name>
</gene>
<dbReference type="OrthoDB" id="2966368at2"/>
<dbReference type="Pfam" id="PF01476">
    <property type="entry name" value="LysM"/>
    <property type="match status" value="1"/>
</dbReference>
<dbReference type="InterPro" id="IPR036779">
    <property type="entry name" value="LysM_dom_sf"/>
</dbReference>